<evidence type="ECO:0000313" key="3">
    <source>
        <dbReference type="Proteomes" id="UP001320420"/>
    </source>
</evidence>
<protein>
    <submittedName>
        <fullName evidence="2">Uncharacterized protein</fullName>
    </submittedName>
</protein>
<sequence length="284" mass="31374">MASKKVRDGLSTQPSAEPYATSDPEAVAEVRRKRRKREANVYDAVAGRVTSTLPLDDIDDEDDESGNDLSDSDATATRQRRRRQPAHMDRRRDPILAPEEVLFRRIGAPVRFAEKDIYHAHEALPNEGRDVLPDSDMVKAVHSYASHYYAALAAATTTTTQTTTGEREDGGASTPRGGKGGVRGKGRARKVEGSVDEQSMDETALLAFGILLEEAGREILGKRGDLVFTEGVEVSDDEVGKSVDGDFGPVGFLDARRWKQRHQSRGTTRKSKKRDEVYPDEVKY</sequence>
<name>A0AAN9UVR8_9PEZI</name>
<feature type="compositionally biased region" description="Basic residues" evidence="1">
    <location>
        <begin position="258"/>
        <end position="272"/>
    </location>
</feature>
<dbReference type="EMBL" id="JAKJXP020000017">
    <property type="protein sequence ID" value="KAK7754856.1"/>
    <property type="molecule type" value="Genomic_DNA"/>
</dbReference>
<dbReference type="Proteomes" id="UP001320420">
    <property type="component" value="Unassembled WGS sequence"/>
</dbReference>
<reference evidence="2 3" key="1">
    <citation type="submission" date="2024-02" db="EMBL/GenBank/DDBJ databases">
        <title>De novo assembly and annotation of 12 fungi associated with fruit tree decline syndrome in Ontario, Canada.</title>
        <authorList>
            <person name="Sulman M."/>
            <person name="Ellouze W."/>
            <person name="Ilyukhin E."/>
        </authorList>
    </citation>
    <scope>NUCLEOTIDE SEQUENCE [LARGE SCALE GENOMIC DNA]</scope>
    <source>
        <strain evidence="2 3">M11/M66-122</strain>
    </source>
</reference>
<feature type="compositionally biased region" description="Basic and acidic residues" evidence="1">
    <location>
        <begin position="273"/>
        <end position="284"/>
    </location>
</feature>
<dbReference type="InterPro" id="IPR022793">
    <property type="entry name" value="Rrn10"/>
</dbReference>
<evidence type="ECO:0000256" key="1">
    <source>
        <dbReference type="SAM" id="MobiDB-lite"/>
    </source>
</evidence>
<comment type="caution">
    <text evidence="2">The sequence shown here is derived from an EMBL/GenBank/DDBJ whole genome shotgun (WGS) entry which is preliminary data.</text>
</comment>
<gene>
    <name evidence="2" type="ORF">SLS62_003170</name>
</gene>
<feature type="compositionally biased region" description="Low complexity" evidence="1">
    <location>
        <begin position="67"/>
        <end position="77"/>
    </location>
</feature>
<feature type="region of interest" description="Disordered" evidence="1">
    <location>
        <begin position="258"/>
        <end position="284"/>
    </location>
</feature>
<proteinExistence type="predicted"/>
<dbReference type="PANTHER" id="PTHR28054">
    <property type="entry name" value="RNA POLYMERASE I-SPECIFIC TRANSCRIPTION INITIATION FACTOR RRN10"/>
    <property type="match status" value="1"/>
</dbReference>
<feature type="region of interest" description="Disordered" evidence="1">
    <location>
        <begin position="1"/>
        <end position="98"/>
    </location>
</feature>
<accession>A0AAN9UVR8</accession>
<dbReference type="AlphaFoldDB" id="A0AAN9UVR8"/>
<feature type="region of interest" description="Disordered" evidence="1">
    <location>
        <begin position="158"/>
        <end position="196"/>
    </location>
</feature>
<organism evidence="2 3">
    <name type="scientific">Diatrype stigma</name>
    <dbReference type="NCBI Taxonomy" id="117547"/>
    <lineage>
        <taxon>Eukaryota</taxon>
        <taxon>Fungi</taxon>
        <taxon>Dikarya</taxon>
        <taxon>Ascomycota</taxon>
        <taxon>Pezizomycotina</taxon>
        <taxon>Sordariomycetes</taxon>
        <taxon>Xylariomycetidae</taxon>
        <taxon>Xylariales</taxon>
        <taxon>Diatrypaceae</taxon>
        <taxon>Diatrype</taxon>
    </lineage>
</organism>
<dbReference type="PANTHER" id="PTHR28054:SF1">
    <property type="entry name" value="RNA POLYMERASE I-SPECIFIC TRANSCRIPTION INITIATION FACTOR RRN10"/>
    <property type="match status" value="1"/>
</dbReference>
<keyword evidence="3" id="KW-1185">Reference proteome</keyword>
<evidence type="ECO:0000313" key="2">
    <source>
        <dbReference type="EMBL" id="KAK7754856.1"/>
    </source>
</evidence>
<feature type="compositionally biased region" description="Acidic residues" evidence="1">
    <location>
        <begin position="56"/>
        <end position="66"/>
    </location>
</feature>
<dbReference type="GO" id="GO:0006360">
    <property type="term" value="P:transcription by RNA polymerase I"/>
    <property type="evidence" value="ECO:0007669"/>
    <property type="project" value="InterPro"/>
</dbReference>